<dbReference type="Proteomes" id="UP001499884">
    <property type="component" value="Unassembled WGS sequence"/>
</dbReference>
<organism evidence="1 2">
    <name type="scientific">Streptomyces tremellae</name>
    <dbReference type="NCBI Taxonomy" id="1124239"/>
    <lineage>
        <taxon>Bacteria</taxon>
        <taxon>Bacillati</taxon>
        <taxon>Actinomycetota</taxon>
        <taxon>Actinomycetes</taxon>
        <taxon>Kitasatosporales</taxon>
        <taxon>Streptomycetaceae</taxon>
        <taxon>Streptomyces</taxon>
    </lineage>
</organism>
<reference evidence="2" key="1">
    <citation type="journal article" date="2019" name="Int. J. Syst. Evol. Microbiol.">
        <title>The Global Catalogue of Microorganisms (GCM) 10K type strain sequencing project: providing services to taxonomists for standard genome sequencing and annotation.</title>
        <authorList>
            <consortium name="The Broad Institute Genomics Platform"/>
            <consortium name="The Broad Institute Genome Sequencing Center for Infectious Disease"/>
            <person name="Wu L."/>
            <person name="Ma J."/>
        </authorList>
    </citation>
    <scope>NUCLEOTIDE SEQUENCE [LARGE SCALE GENOMIC DNA]</scope>
    <source>
        <strain evidence="2">JCM 30846</strain>
    </source>
</reference>
<evidence type="ECO:0000313" key="1">
    <source>
        <dbReference type="EMBL" id="GAA3749944.1"/>
    </source>
</evidence>
<sequence length="57" mass="6080">MVFSGLDGRRLADPLDEDAAEGPMLAAAQSQSDVTKIAARLGRFVRSSPFLHGLAEH</sequence>
<accession>A0ABP7FZM0</accession>
<comment type="caution">
    <text evidence="1">The sequence shown here is derived from an EMBL/GenBank/DDBJ whole genome shotgun (WGS) entry which is preliminary data.</text>
</comment>
<dbReference type="EMBL" id="BAABEP010000050">
    <property type="protein sequence ID" value="GAA3749944.1"/>
    <property type="molecule type" value="Genomic_DNA"/>
</dbReference>
<protein>
    <submittedName>
        <fullName evidence="1">Uncharacterized protein</fullName>
    </submittedName>
</protein>
<name>A0ABP7FZM0_9ACTN</name>
<gene>
    <name evidence="1" type="ORF">GCM10023082_52430</name>
</gene>
<proteinExistence type="predicted"/>
<keyword evidence="2" id="KW-1185">Reference proteome</keyword>
<evidence type="ECO:0000313" key="2">
    <source>
        <dbReference type="Proteomes" id="UP001499884"/>
    </source>
</evidence>